<feature type="transmembrane region" description="Helical" evidence="2">
    <location>
        <begin position="167"/>
        <end position="186"/>
    </location>
</feature>
<evidence type="ECO:0000259" key="3">
    <source>
        <dbReference type="Pfam" id="PF01569"/>
    </source>
</evidence>
<evidence type="ECO:0000313" key="4">
    <source>
        <dbReference type="EMBL" id="SDS30502.1"/>
    </source>
</evidence>
<proteinExistence type="predicted"/>
<feature type="transmembrane region" description="Helical" evidence="2">
    <location>
        <begin position="25"/>
        <end position="47"/>
    </location>
</feature>
<gene>
    <name evidence="4" type="ORF">SAMN04488570_1587</name>
</gene>
<keyword evidence="2" id="KW-0812">Transmembrane</keyword>
<keyword evidence="2" id="KW-1133">Transmembrane helix</keyword>
<reference evidence="5" key="1">
    <citation type="submission" date="2016-10" db="EMBL/GenBank/DDBJ databases">
        <authorList>
            <person name="Varghese N."/>
            <person name="Submissions S."/>
        </authorList>
    </citation>
    <scope>NUCLEOTIDE SEQUENCE [LARGE SCALE GENOMIC DNA]</scope>
    <source>
        <strain evidence="5">DSM 22127</strain>
    </source>
</reference>
<feature type="region of interest" description="Disordered" evidence="1">
    <location>
        <begin position="1"/>
        <end position="21"/>
    </location>
</feature>
<dbReference type="STRING" id="642780.SAMN04488570_1587"/>
<feature type="transmembrane region" description="Helical" evidence="2">
    <location>
        <begin position="105"/>
        <end position="122"/>
    </location>
</feature>
<dbReference type="Gene3D" id="1.20.144.10">
    <property type="entry name" value="Phosphatidic acid phosphatase type 2/haloperoxidase"/>
    <property type="match status" value="1"/>
</dbReference>
<dbReference type="EMBL" id="LT629757">
    <property type="protein sequence ID" value="SDS30502.1"/>
    <property type="molecule type" value="Genomic_DNA"/>
</dbReference>
<dbReference type="Proteomes" id="UP000198859">
    <property type="component" value="Chromosome I"/>
</dbReference>
<feature type="transmembrane region" description="Helical" evidence="2">
    <location>
        <begin position="76"/>
        <end position="98"/>
    </location>
</feature>
<evidence type="ECO:0000313" key="5">
    <source>
        <dbReference type="Proteomes" id="UP000198859"/>
    </source>
</evidence>
<dbReference type="AlphaFoldDB" id="A0A1H1R475"/>
<name>A0A1H1R475_9ACTN</name>
<feature type="transmembrane region" description="Helical" evidence="2">
    <location>
        <begin position="142"/>
        <end position="162"/>
    </location>
</feature>
<sequence length="219" mass="21936">MPVSAVRDQPTAVPPRPDEGRRPGAGGALLLAAASAAGFVLLSWWAVWTPAGQSFDDRAMVWIAAHLPGQGVATDLLGVVSAGAVLLGTVVLALLALAVHGPRRALAVAGVAAGLPVLARLLKLVLDRPDLVDGSANSLPSGHTAAVAGLAMAFVLAVPGLVRGLTLALVVPVVLAAGYATVVLQWHRPSDAAAAALLAVTVGALAHVVAPPRHRRSGA</sequence>
<dbReference type="SUPFAM" id="SSF48317">
    <property type="entry name" value="Acid phosphatase/Vanadium-dependent haloperoxidase"/>
    <property type="match status" value="1"/>
</dbReference>
<dbReference type="CDD" id="cd01610">
    <property type="entry name" value="PAP2_like"/>
    <property type="match status" value="1"/>
</dbReference>
<evidence type="ECO:0000256" key="2">
    <source>
        <dbReference type="SAM" id="Phobius"/>
    </source>
</evidence>
<dbReference type="RefSeq" id="WP_091728130.1">
    <property type="nucleotide sequence ID" value="NZ_LT629757.1"/>
</dbReference>
<keyword evidence="5" id="KW-1185">Reference proteome</keyword>
<feature type="domain" description="Phosphatidic acid phosphatase type 2/haloperoxidase" evidence="3">
    <location>
        <begin position="136"/>
        <end position="212"/>
    </location>
</feature>
<dbReference type="Pfam" id="PF01569">
    <property type="entry name" value="PAP2"/>
    <property type="match status" value="1"/>
</dbReference>
<dbReference type="OrthoDB" id="3240395at2"/>
<protein>
    <submittedName>
        <fullName evidence="4">PAP2 superfamily protein</fullName>
    </submittedName>
</protein>
<keyword evidence="2" id="KW-0472">Membrane</keyword>
<dbReference type="InterPro" id="IPR036938">
    <property type="entry name" value="PAP2/HPO_sf"/>
</dbReference>
<accession>A0A1H1R475</accession>
<feature type="transmembrane region" description="Helical" evidence="2">
    <location>
        <begin position="192"/>
        <end position="210"/>
    </location>
</feature>
<organism evidence="4 5">
    <name type="scientific">Nocardioides scoriae</name>
    <dbReference type="NCBI Taxonomy" id="642780"/>
    <lineage>
        <taxon>Bacteria</taxon>
        <taxon>Bacillati</taxon>
        <taxon>Actinomycetota</taxon>
        <taxon>Actinomycetes</taxon>
        <taxon>Propionibacteriales</taxon>
        <taxon>Nocardioidaceae</taxon>
        <taxon>Nocardioides</taxon>
    </lineage>
</organism>
<dbReference type="InterPro" id="IPR000326">
    <property type="entry name" value="PAP2/HPO"/>
</dbReference>
<evidence type="ECO:0000256" key="1">
    <source>
        <dbReference type="SAM" id="MobiDB-lite"/>
    </source>
</evidence>